<proteinExistence type="predicted"/>
<keyword evidence="3" id="KW-1185">Reference proteome</keyword>
<sequence>MKTLKTFAKPVSWSSLSLIVIPPILFYSGGISQAVMCQLMILGTIIWFISAPLWMRSE</sequence>
<dbReference type="AlphaFoldDB" id="A0A934VXK4"/>
<evidence type="ECO:0000313" key="2">
    <source>
        <dbReference type="EMBL" id="MBK1883594.1"/>
    </source>
</evidence>
<feature type="transmembrane region" description="Helical" evidence="1">
    <location>
        <begin position="33"/>
        <end position="55"/>
    </location>
</feature>
<name>A0A934VXK4_9BACT</name>
<reference evidence="2" key="1">
    <citation type="submission" date="2021-01" db="EMBL/GenBank/DDBJ databases">
        <title>Modified the classification status of verrucomicrobia.</title>
        <authorList>
            <person name="Feng X."/>
        </authorList>
    </citation>
    <scope>NUCLEOTIDE SEQUENCE</scope>
    <source>
        <strain evidence="2">KCTC 22041</strain>
    </source>
</reference>
<keyword evidence="1" id="KW-0472">Membrane</keyword>
<keyword evidence="1" id="KW-0812">Transmembrane</keyword>
<protein>
    <submittedName>
        <fullName evidence="2">Uncharacterized protein</fullName>
    </submittedName>
</protein>
<dbReference type="Proteomes" id="UP000603141">
    <property type="component" value="Unassembled WGS sequence"/>
</dbReference>
<dbReference type="EMBL" id="JAENIJ010000024">
    <property type="protein sequence ID" value="MBK1883594.1"/>
    <property type="molecule type" value="Genomic_DNA"/>
</dbReference>
<dbReference type="RefSeq" id="WP_200271895.1">
    <property type="nucleotide sequence ID" value="NZ_JAENIJ010000024.1"/>
</dbReference>
<organism evidence="2 3">
    <name type="scientific">Luteolibacter pohnpeiensis</name>
    <dbReference type="NCBI Taxonomy" id="454153"/>
    <lineage>
        <taxon>Bacteria</taxon>
        <taxon>Pseudomonadati</taxon>
        <taxon>Verrucomicrobiota</taxon>
        <taxon>Verrucomicrobiia</taxon>
        <taxon>Verrucomicrobiales</taxon>
        <taxon>Verrucomicrobiaceae</taxon>
        <taxon>Luteolibacter</taxon>
    </lineage>
</organism>
<comment type="caution">
    <text evidence="2">The sequence shown here is derived from an EMBL/GenBank/DDBJ whole genome shotgun (WGS) entry which is preliminary data.</text>
</comment>
<feature type="transmembrane region" description="Helical" evidence="1">
    <location>
        <begin position="7"/>
        <end position="27"/>
    </location>
</feature>
<evidence type="ECO:0000313" key="3">
    <source>
        <dbReference type="Proteomes" id="UP000603141"/>
    </source>
</evidence>
<evidence type="ECO:0000256" key="1">
    <source>
        <dbReference type="SAM" id="Phobius"/>
    </source>
</evidence>
<keyword evidence="1" id="KW-1133">Transmembrane helix</keyword>
<accession>A0A934VXK4</accession>
<gene>
    <name evidence="2" type="ORF">JIN85_14320</name>
</gene>